<dbReference type="EMBL" id="CP064760">
    <property type="protein sequence ID" value="QPE04819.1"/>
    <property type="molecule type" value="Genomic_DNA"/>
</dbReference>
<dbReference type="PANTHER" id="PTHR32251">
    <property type="entry name" value="3-OXO-5-ALPHA-STEROID 4-DEHYDROGENASE"/>
    <property type="match status" value="1"/>
</dbReference>
<feature type="transmembrane region" description="Helical" evidence="1">
    <location>
        <begin position="62"/>
        <end position="80"/>
    </location>
</feature>
<dbReference type="Proteomes" id="UP000594480">
    <property type="component" value="Chromosome"/>
</dbReference>
<keyword evidence="3" id="KW-1185">Reference proteome</keyword>
<feature type="transmembrane region" description="Helical" evidence="1">
    <location>
        <begin position="86"/>
        <end position="103"/>
    </location>
</feature>
<dbReference type="Gene3D" id="1.20.120.1630">
    <property type="match status" value="1"/>
</dbReference>
<dbReference type="InterPro" id="IPR010721">
    <property type="entry name" value="UstE-like"/>
</dbReference>
<keyword evidence="1" id="KW-0472">Membrane</keyword>
<keyword evidence="1" id="KW-1133">Transmembrane helix</keyword>
<gene>
    <name evidence="2" type="ORF">IT882_01340</name>
</gene>
<evidence type="ECO:0000256" key="1">
    <source>
        <dbReference type="SAM" id="Phobius"/>
    </source>
</evidence>
<dbReference type="AlphaFoldDB" id="A0A7S8MX20"/>
<dbReference type="Pfam" id="PF06966">
    <property type="entry name" value="DUF1295"/>
    <property type="match status" value="1"/>
</dbReference>
<feature type="transmembrane region" description="Helical" evidence="1">
    <location>
        <begin position="141"/>
        <end position="169"/>
    </location>
</feature>
<name>A0A7S8MX20_9MICO</name>
<proteinExistence type="predicted"/>
<accession>A0A7S8MX20</accession>
<organism evidence="2 3">
    <name type="scientific">Microbacterium schleiferi</name>
    <dbReference type="NCBI Taxonomy" id="69362"/>
    <lineage>
        <taxon>Bacteria</taxon>
        <taxon>Bacillati</taxon>
        <taxon>Actinomycetota</taxon>
        <taxon>Actinomycetes</taxon>
        <taxon>Micrococcales</taxon>
        <taxon>Microbacteriaceae</taxon>
        <taxon>Microbacterium</taxon>
    </lineage>
</organism>
<sequence>MIAAGAIALLVWAFPAWFGWGPTQPLRAGVLIAMMLVYLIRHGMTLFVMLNRPVPAAEVVPVLVWIAIIDVTMAAAGSINTAPVGWMLWLGVVLYLVGSYLNTGSEWDRKRFKADPAHKGMLYTGGLFRYTQHPNYLGDTILFAGFALATGLWWALVIPVIMAAMFIWIHIPRLDAHLAEHYGEQYERYNATTKKFLPLVW</sequence>
<reference evidence="2 3" key="1">
    <citation type="submission" date="2020-11" db="EMBL/GenBank/DDBJ databases">
        <title>Amino acid is mineralized and recycled by bacteria in oceanic microbiome.</title>
        <authorList>
            <person name="Zheng L.Y."/>
        </authorList>
    </citation>
    <scope>NUCLEOTIDE SEQUENCE [LARGE SCALE GENOMIC DNA]</scope>
    <source>
        <strain evidence="2 3">A32-1</strain>
    </source>
</reference>
<dbReference type="GO" id="GO:0016020">
    <property type="term" value="C:membrane"/>
    <property type="evidence" value="ECO:0007669"/>
    <property type="project" value="TreeGrafter"/>
</dbReference>
<dbReference type="RefSeq" id="WP_195692846.1">
    <property type="nucleotide sequence ID" value="NZ_CP064760.1"/>
</dbReference>
<evidence type="ECO:0000313" key="2">
    <source>
        <dbReference type="EMBL" id="QPE04819.1"/>
    </source>
</evidence>
<protein>
    <submittedName>
        <fullName evidence="2">DUF1295 domain-containing protein</fullName>
    </submittedName>
</protein>
<dbReference type="KEGG" id="msf:IT882_01340"/>
<evidence type="ECO:0000313" key="3">
    <source>
        <dbReference type="Proteomes" id="UP000594480"/>
    </source>
</evidence>
<dbReference type="PROSITE" id="PS50244">
    <property type="entry name" value="S5A_REDUCTASE"/>
    <property type="match status" value="1"/>
</dbReference>
<feature type="transmembrane region" description="Helical" evidence="1">
    <location>
        <begin position="28"/>
        <end position="50"/>
    </location>
</feature>
<dbReference type="PANTHER" id="PTHR32251:SF17">
    <property type="entry name" value="STEROID 5-ALPHA REDUCTASE C-TERMINAL DOMAIN-CONTAINING PROTEIN"/>
    <property type="match status" value="1"/>
</dbReference>
<keyword evidence="1" id="KW-0812">Transmembrane</keyword>